<gene>
    <name evidence="1" type="ORF">KDL01_38565</name>
</gene>
<reference evidence="1" key="1">
    <citation type="submission" date="2021-04" db="EMBL/GenBank/DDBJ databases">
        <title>Genome based classification of Actinospica acidithermotolerans sp. nov., an actinobacterium isolated from an Indonesian hot spring.</title>
        <authorList>
            <person name="Kusuma A.B."/>
            <person name="Putra K.E."/>
            <person name="Nafisah S."/>
            <person name="Loh J."/>
            <person name="Nouioui I."/>
            <person name="Goodfellow M."/>
        </authorList>
    </citation>
    <scope>NUCLEOTIDE SEQUENCE</scope>
    <source>
        <strain evidence="1">CSCA 57</strain>
    </source>
</reference>
<keyword evidence="2" id="KW-1185">Reference proteome</keyword>
<evidence type="ECO:0000313" key="1">
    <source>
        <dbReference type="EMBL" id="MBR7839230.1"/>
    </source>
</evidence>
<protein>
    <submittedName>
        <fullName evidence="1">Uncharacterized protein</fullName>
    </submittedName>
</protein>
<sequence length="157" mass="16398">MEWSAAQTWKPSAGIRGLGLAVSVGLEVEVCVCLVQAFTTRGGLSLAPVGVVIAGAGGLGIRYVMRTCITLTHDALIVTNLFKTHHVPLTEITDVSATAGGLNISRTDQPDLTAVAVQKSRWAMDVGSQMTRADDIASDILPAKSRLLPEASVSPGM</sequence>
<evidence type="ECO:0000313" key="2">
    <source>
        <dbReference type="Proteomes" id="UP000675781"/>
    </source>
</evidence>
<dbReference type="RefSeq" id="WP_212533669.1">
    <property type="nucleotide sequence ID" value="NZ_JAGSOG010000400.1"/>
</dbReference>
<comment type="caution">
    <text evidence="1">The sequence shown here is derived from an EMBL/GenBank/DDBJ whole genome shotgun (WGS) entry which is preliminary data.</text>
</comment>
<dbReference type="Proteomes" id="UP000675781">
    <property type="component" value="Unassembled WGS sequence"/>
</dbReference>
<dbReference type="EMBL" id="JAGSOG010000400">
    <property type="protein sequence ID" value="MBR7839230.1"/>
    <property type="molecule type" value="Genomic_DNA"/>
</dbReference>
<accession>A0A941EWP1</accession>
<name>A0A941EWP1_9ACTN</name>
<dbReference type="AlphaFoldDB" id="A0A941EWP1"/>
<organism evidence="1 2">
    <name type="scientific">Actinospica durhamensis</name>
    <dbReference type="NCBI Taxonomy" id="1508375"/>
    <lineage>
        <taxon>Bacteria</taxon>
        <taxon>Bacillati</taxon>
        <taxon>Actinomycetota</taxon>
        <taxon>Actinomycetes</taxon>
        <taxon>Catenulisporales</taxon>
        <taxon>Actinospicaceae</taxon>
        <taxon>Actinospica</taxon>
    </lineage>
</organism>
<proteinExistence type="predicted"/>